<sequence>MTRLSTPTQSLIDSLMRLNRPRHFLPQAQCTSKHAIRALRNSLQDKKSKEKGGTSRSKRELDHRYYNPQELRRTLIFDPLGYVGAPPQSSSLSSCDRGIPSELQSPLRQGRHPAEQRATIPTAWPTSGRSISNHRCNRPDSTKLHEFFNSDADIR</sequence>
<dbReference type="AlphaFoldDB" id="A0A2I0HZ09"/>
<evidence type="ECO:0000313" key="2">
    <source>
        <dbReference type="EMBL" id="PKI36945.1"/>
    </source>
</evidence>
<organism evidence="2 3">
    <name type="scientific">Punica granatum</name>
    <name type="common">Pomegranate</name>
    <dbReference type="NCBI Taxonomy" id="22663"/>
    <lineage>
        <taxon>Eukaryota</taxon>
        <taxon>Viridiplantae</taxon>
        <taxon>Streptophyta</taxon>
        <taxon>Embryophyta</taxon>
        <taxon>Tracheophyta</taxon>
        <taxon>Spermatophyta</taxon>
        <taxon>Magnoliopsida</taxon>
        <taxon>eudicotyledons</taxon>
        <taxon>Gunneridae</taxon>
        <taxon>Pentapetalae</taxon>
        <taxon>rosids</taxon>
        <taxon>malvids</taxon>
        <taxon>Myrtales</taxon>
        <taxon>Lythraceae</taxon>
        <taxon>Punica</taxon>
    </lineage>
</organism>
<keyword evidence="3" id="KW-1185">Reference proteome</keyword>
<evidence type="ECO:0000256" key="1">
    <source>
        <dbReference type="SAM" id="MobiDB-lite"/>
    </source>
</evidence>
<dbReference type="Proteomes" id="UP000233551">
    <property type="component" value="Unassembled WGS sequence"/>
</dbReference>
<gene>
    <name evidence="2" type="ORF">CRG98_042646</name>
</gene>
<feature type="compositionally biased region" description="Polar residues" evidence="1">
    <location>
        <begin position="124"/>
        <end position="134"/>
    </location>
</feature>
<feature type="region of interest" description="Disordered" evidence="1">
    <location>
        <begin position="87"/>
        <end position="142"/>
    </location>
</feature>
<proteinExistence type="predicted"/>
<comment type="caution">
    <text evidence="2">The sequence shown here is derived from an EMBL/GenBank/DDBJ whole genome shotgun (WGS) entry which is preliminary data.</text>
</comment>
<feature type="region of interest" description="Disordered" evidence="1">
    <location>
        <begin position="42"/>
        <end position="65"/>
    </location>
</feature>
<reference evidence="2 3" key="1">
    <citation type="submission" date="2017-11" db="EMBL/GenBank/DDBJ databases">
        <title>De-novo sequencing of pomegranate (Punica granatum L.) genome.</title>
        <authorList>
            <person name="Akparov Z."/>
            <person name="Amiraslanov A."/>
            <person name="Hajiyeva S."/>
            <person name="Abbasov M."/>
            <person name="Kaur K."/>
            <person name="Hamwieh A."/>
            <person name="Solovyev V."/>
            <person name="Salamov A."/>
            <person name="Braich B."/>
            <person name="Kosarev P."/>
            <person name="Mahmoud A."/>
            <person name="Hajiyev E."/>
            <person name="Babayeva S."/>
            <person name="Izzatullayeva V."/>
            <person name="Mammadov A."/>
            <person name="Mammadov A."/>
            <person name="Sharifova S."/>
            <person name="Ojaghi J."/>
            <person name="Eynullazada K."/>
            <person name="Bayramov B."/>
            <person name="Abdulazimova A."/>
            <person name="Shahmuradov I."/>
        </authorList>
    </citation>
    <scope>NUCLEOTIDE SEQUENCE [LARGE SCALE GENOMIC DNA]</scope>
    <source>
        <strain evidence="3">cv. AG2017</strain>
        <tissue evidence="2">Leaf</tissue>
    </source>
</reference>
<name>A0A2I0HZ09_PUNGR</name>
<feature type="compositionally biased region" description="Basic and acidic residues" evidence="1">
    <location>
        <begin position="43"/>
        <end position="65"/>
    </location>
</feature>
<dbReference type="EMBL" id="PGOL01004632">
    <property type="protein sequence ID" value="PKI36945.1"/>
    <property type="molecule type" value="Genomic_DNA"/>
</dbReference>
<accession>A0A2I0HZ09</accession>
<protein>
    <submittedName>
        <fullName evidence="2">Uncharacterized protein</fullName>
    </submittedName>
</protein>
<evidence type="ECO:0000313" key="3">
    <source>
        <dbReference type="Proteomes" id="UP000233551"/>
    </source>
</evidence>